<feature type="region of interest" description="Disordered" evidence="10">
    <location>
        <begin position="508"/>
        <end position="568"/>
    </location>
</feature>
<organism evidence="14 15">
    <name type="scientific">Allacma fusca</name>
    <dbReference type="NCBI Taxonomy" id="39272"/>
    <lineage>
        <taxon>Eukaryota</taxon>
        <taxon>Metazoa</taxon>
        <taxon>Ecdysozoa</taxon>
        <taxon>Arthropoda</taxon>
        <taxon>Hexapoda</taxon>
        <taxon>Collembola</taxon>
        <taxon>Symphypleona</taxon>
        <taxon>Sminthuridae</taxon>
        <taxon>Allacma</taxon>
    </lineage>
</organism>
<proteinExistence type="inferred from homology"/>
<evidence type="ECO:0000256" key="4">
    <source>
        <dbReference type="ARBA" id="ARBA00022806"/>
    </source>
</evidence>
<evidence type="ECO:0000313" key="15">
    <source>
        <dbReference type="Proteomes" id="UP000708208"/>
    </source>
</evidence>
<feature type="compositionally biased region" description="Basic residues" evidence="10">
    <location>
        <begin position="559"/>
        <end position="568"/>
    </location>
</feature>
<dbReference type="AlphaFoldDB" id="A0A8J2JKQ0"/>
<feature type="domain" description="Helicase ATP-binding" evidence="11">
    <location>
        <begin position="33"/>
        <end position="211"/>
    </location>
</feature>
<evidence type="ECO:0000256" key="6">
    <source>
        <dbReference type="ARBA" id="ARBA00022884"/>
    </source>
</evidence>
<accession>A0A8J2JKQ0</accession>
<dbReference type="OrthoDB" id="1191041at2759"/>
<evidence type="ECO:0000256" key="1">
    <source>
        <dbReference type="ARBA" id="ARBA00012552"/>
    </source>
</evidence>
<keyword evidence="6" id="KW-0694">RNA-binding</keyword>
<feature type="compositionally biased region" description="Basic and acidic residues" evidence="10">
    <location>
        <begin position="314"/>
        <end position="325"/>
    </location>
</feature>
<evidence type="ECO:0000259" key="12">
    <source>
        <dbReference type="PROSITE" id="PS51194"/>
    </source>
</evidence>
<dbReference type="GO" id="GO:0003724">
    <property type="term" value="F:RNA helicase activity"/>
    <property type="evidence" value="ECO:0007669"/>
    <property type="project" value="UniProtKB-EC"/>
</dbReference>
<dbReference type="CDD" id="cd17961">
    <property type="entry name" value="DEADc_DDX56"/>
    <property type="match status" value="1"/>
</dbReference>
<dbReference type="PROSITE" id="PS51192">
    <property type="entry name" value="HELICASE_ATP_BIND_1"/>
    <property type="match status" value="1"/>
</dbReference>
<evidence type="ECO:0000256" key="7">
    <source>
        <dbReference type="ARBA" id="ARBA00038041"/>
    </source>
</evidence>
<sequence length="568" mass="64308">MLQFHEMGLDDRILKAIAKEGWKEPTLIQEKAIPLILEGKDVLARARTGSGKTGAFAVPLLQRVLTIKSTAREQCTLALILAPSKELCHQIHTTLVELASSCSRDIQIIDIASYSDVNSVKSLLNERADIVIATPSRILIHLNENNIRLKDSLEMLIIDEADLVFSFGFEKDLKSLVPHLPRIYQSILASATLSEDVMELKKLVLHNPVILKLQEPLIPSSCQLAHYVIRSEEEQKFVLIYALFKLNLVRGKSLIFVNTVDRSYKVKLYLEQFGIKSCVLNSELPQMSRWHTVQQFNLGTYNVIIASDDRHLDEKAPEDTVKEESPAETSEAAKKKRKRDKESGVSRGIDFQFVSNVINFDFPLDSSSYLHRVGRTARGNNQGAALSFVSIKEEKLLKEVEEVLEQLSGESEMKMKPFNFKMEEVEGFRYRAMDAWKAVTRIAIREARLKEIRHEIMNSQKLKAYFDANPQELKALRHDKTLHIVKQQPHLKHVPDYIVPKTLKSFGGRRGNFGGSPSAGPALAMGKGQGRRNAYSKKQSAARKQKLDPLKSMEFAGLNKKKKRKVKK</sequence>
<dbReference type="InterPro" id="IPR014001">
    <property type="entry name" value="Helicase_ATP-bd"/>
</dbReference>
<keyword evidence="15" id="KW-1185">Reference proteome</keyword>
<dbReference type="Pfam" id="PF00271">
    <property type="entry name" value="Helicase_C"/>
    <property type="match status" value="2"/>
</dbReference>
<feature type="region of interest" description="Disordered" evidence="10">
    <location>
        <begin position="314"/>
        <end position="341"/>
    </location>
</feature>
<dbReference type="Proteomes" id="UP000708208">
    <property type="component" value="Unassembled WGS sequence"/>
</dbReference>
<evidence type="ECO:0000256" key="9">
    <source>
        <dbReference type="PROSITE-ProRule" id="PRU00552"/>
    </source>
</evidence>
<dbReference type="InterPro" id="IPR011545">
    <property type="entry name" value="DEAD/DEAH_box_helicase_dom"/>
</dbReference>
<dbReference type="PROSITE" id="PS51194">
    <property type="entry name" value="HELICASE_CTER"/>
    <property type="match status" value="1"/>
</dbReference>
<dbReference type="PANTHER" id="PTHR47959:SF21">
    <property type="entry name" value="DEAD-BOX HELICASE 56"/>
    <property type="match status" value="1"/>
</dbReference>
<evidence type="ECO:0000259" key="13">
    <source>
        <dbReference type="PROSITE" id="PS51195"/>
    </source>
</evidence>
<keyword evidence="3" id="KW-0378">Hydrolase</keyword>
<dbReference type="PROSITE" id="PS51195">
    <property type="entry name" value="Q_MOTIF"/>
    <property type="match status" value="1"/>
</dbReference>
<evidence type="ECO:0000256" key="8">
    <source>
        <dbReference type="ARBA" id="ARBA00047984"/>
    </source>
</evidence>
<feature type="domain" description="DEAD-box RNA helicase Q" evidence="13">
    <location>
        <begin position="2"/>
        <end position="30"/>
    </location>
</feature>
<evidence type="ECO:0000313" key="14">
    <source>
        <dbReference type="EMBL" id="CAG7721408.1"/>
    </source>
</evidence>
<comment type="catalytic activity">
    <reaction evidence="8">
        <text>ATP + H2O = ADP + phosphate + H(+)</text>
        <dbReference type="Rhea" id="RHEA:13065"/>
        <dbReference type="ChEBI" id="CHEBI:15377"/>
        <dbReference type="ChEBI" id="CHEBI:15378"/>
        <dbReference type="ChEBI" id="CHEBI:30616"/>
        <dbReference type="ChEBI" id="CHEBI:43474"/>
        <dbReference type="ChEBI" id="CHEBI:456216"/>
        <dbReference type="EC" id="3.6.4.13"/>
    </reaction>
</comment>
<evidence type="ECO:0000256" key="3">
    <source>
        <dbReference type="ARBA" id="ARBA00022801"/>
    </source>
</evidence>
<dbReference type="InterPro" id="IPR014014">
    <property type="entry name" value="RNA_helicase_DEAD_Q_motif"/>
</dbReference>
<evidence type="ECO:0000256" key="2">
    <source>
        <dbReference type="ARBA" id="ARBA00022741"/>
    </source>
</evidence>
<dbReference type="PANTHER" id="PTHR47959">
    <property type="entry name" value="ATP-DEPENDENT RNA HELICASE RHLE-RELATED"/>
    <property type="match status" value="1"/>
</dbReference>
<dbReference type="EMBL" id="CAJVCH010079158">
    <property type="protein sequence ID" value="CAG7721408.1"/>
    <property type="molecule type" value="Genomic_DNA"/>
</dbReference>
<dbReference type="EC" id="3.6.4.13" evidence="1"/>
<dbReference type="Pfam" id="PF00270">
    <property type="entry name" value="DEAD"/>
    <property type="match status" value="1"/>
</dbReference>
<keyword evidence="5" id="KW-0067">ATP-binding</keyword>
<comment type="caution">
    <text evidence="14">The sequence shown here is derived from an EMBL/GenBank/DDBJ whole genome shotgun (WGS) entry which is preliminary data.</text>
</comment>
<dbReference type="InterPro" id="IPR050079">
    <property type="entry name" value="DEAD_box_RNA_helicase"/>
</dbReference>
<comment type="similarity">
    <text evidence="7">Belongs to the DEAD box helicase family. DDX56/DBP9 subfamily.</text>
</comment>
<name>A0A8J2JKQ0_9HEXA</name>
<dbReference type="GO" id="GO:0016787">
    <property type="term" value="F:hydrolase activity"/>
    <property type="evidence" value="ECO:0007669"/>
    <property type="project" value="UniProtKB-KW"/>
</dbReference>
<dbReference type="GO" id="GO:0005829">
    <property type="term" value="C:cytosol"/>
    <property type="evidence" value="ECO:0007669"/>
    <property type="project" value="TreeGrafter"/>
</dbReference>
<dbReference type="GO" id="GO:0005524">
    <property type="term" value="F:ATP binding"/>
    <property type="evidence" value="ECO:0007669"/>
    <property type="project" value="UniProtKB-KW"/>
</dbReference>
<dbReference type="InterPro" id="IPR001650">
    <property type="entry name" value="Helicase_C-like"/>
</dbReference>
<evidence type="ECO:0000256" key="10">
    <source>
        <dbReference type="SAM" id="MobiDB-lite"/>
    </source>
</evidence>
<dbReference type="SMART" id="SM00490">
    <property type="entry name" value="HELICc"/>
    <property type="match status" value="1"/>
</dbReference>
<protein>
    <recommendedName>
        <fullName evidence="1">RNA helicase</fullName>
        <ecNumber evidence="1">3.6.4.13</ecNumber>
    </recommendedName>
</protein>
<keyword evidence="2" id="KW-0547">Nucleotide-binding</keyword>
<evidence type="ECO:0000259" key="11">
    <source>
        <dbReference type="PROSITE" id="PS51192"/>
    </source>
</evidence>
<gene>
    <name evidence="14" type="ORF">AFUS01_LOCUS10625</name>
</gene>
<evidence type="ECO:0000256" key="5">
    <source>
        <dbReference type="ARBA" id="ARBA00022840"/>
    </source>
</evidence>
<dbReference type="SMART" id="SM00487">
    <property type="entry name" value="DEXDc"/>
    <property type="match status" value="1"/>
</dbReference>
<dbReference type="CDD" id="cd18787">
    <property type="entry name" value="SF2_C_DEAD"/>
    <property type="match status" value="1"/>
</dbReference>
<reference evidence="14" key="1">
    <citation type="submission" date="2021-06" db="EMBL/GenBank/DDBJ databases">
        <authorList>
            <person name="Hodson N. C."/>
            <person name="Mongue J. A."/>
            <person name="Jaron S. K."/>
        </authorList>
    </citation>
    <scope>NUCLEOTIDE SEQUENCE</scope>
</reference>
<keyword evidence="4" id="KW-0347">Helicase</keyword>
<feature type="domain" description="Helicase C-terminal" evidence="12">
    <location>
        <begin position="223"/>
        <end position="419"/>
    </location>
</feature>
<dbReference type="GO" id="GO:0003723">
    <property type="term" value="F:RNA binding"/>
    <property type="evidence" value="ECO:0007669"/>
    <property type="project" value="UniProtKB-KW"/>
</dbReference>
<feature type="short sequence motif" description="Q motif" evidence="9">
    <location>
        <begin position="2"/>
        <end position="30"/>
    </location>
</feature>